<dbReference type="EMBL" id="CAJNIZ010017113">
    <property type="protein sequence ID" value="CAE7393706.1"/>
    <property type="molecule type" value="Genomic_DNA"/>
</dbReference>
<reference evidence="7" key="1">
    <citation type="submission" date="2021-02" db="EMBL/GenBank/DDBJ databases">
        <authorList>
            <person name="Dougan E. K."/>
            <person name="Rhodes N."/>
            <person name="Thang M."/>
            <person name="Chan C."/>
        </authorList>
    </citation>
    <scope>NUCLEOTIDE SEQUENCE</scope>
</reference>
<evidence type="ECO:0000313" key="7">
    <source>
        <dbReference type="EMBL" id="CAE7393706.1"/>
    </source>
</evidence>
<dbReference type="InterPro" id="IPR029035">
    <property type="entry name" value="DHS-like_NAD/FAD-binding_dom"/>
</dbReference>
<protein>
    <submittedName>
        <fullName evidence="7">IlvB protein</fullName>
    </submittedName>
</protein>
<dbReference type="GO" id="GO:0003984">
    <property type="term" value="F:acetolactate synthase activity"/>
    <property type="evidence" value="ECO:0007669"/>
    <property type="project" value="TreeGrafter"/>
</dbReference>
<dbReference type="GO" id="GO:0009097">
    <property type="term" value="P:isoleucine biosynthetic process"/>
    <property type="evidence" value="ECO:0007669"/>
    <property type="project" value="TreeGrafter"/>
</dbReference>
<evidence type="ECO:0000256" key="3">
    <source>
        <dbReference type="RuleBase" id="RU362132"/>
    </source>
</evidence>
<dbReference type="Pfam" id="PF00205">
    <property type="entry name" value="TPP_enzyme_M"/>
    <property type="match status" value="1"/>
</dbReference>
<evidence type="ECO:0000313" key="8">
    <source>
        <dbReference type="Proteomes" id="UP000649617"/>
    </source>
</evidence>
<keyword evidence="8" id="KW-1185">Reference proteome</keyword>
<dbReference type="GO" id="GO:0005948">
    <property type="term" value="C:acetolactate synthase complex"/>
    <property type="evidence" value="ECO:0007669"/>
    <property type="project" value="TreeGrafter"/>
</dbReference>
<dbReference type="SUPFAM" id="SSF52518">
    <property type="entry name" value="Thiamin diphosphate-binding fold (THDP-binding)"/>
    <property type="match status" value="2"/>
</dbReference>
<dbReference type="InterPro" id="IPR045229">
    <property type="entry name" value="TPP_enz"/>
</dbReference>
<dbReference type="SUPFAM" id="SSF52467">
    <property type="entry name" value="DHS-like NAD/FAD-binding domain"/>
    <property type="match status" value="1"/>
</dbReference>
<dbReference type="GO" id="GO:0009099">
    <property type="term" value="P:L-valine biosynthetic process"/>
    <property type="evidence" value="ECO:0007669"/>
    <property type="project" value="TreeGrafter"/>
</dbReference>
<dbReference type="AlphaFoldDB" id="A0A812QM13"/>
<dbReference type="GO" id="GO:0005739">
    <property type="term" value="C:mitochondrion"/>
    <property type="evidence" value="ECO:0007669"/>
    <property type="project" value="TreeGrafter"/>
</dbReference>
<dbReference type="OrthoDB" id="16262at2759"/>
<sequence length="975" mass="103322">MPDPVPKRGRGICHSTEVPKLGLLQPASGGYLADFRRSCRDGGLDCDTIHYSVPKAAGDGEIRGKVTWYGDVQWVIEGNPDTAKVSQTIDVGAVRYAFEAGTTAPAGDEGGHGEMVAFNGTAYVRSTRTGSAEFYKTVYGPYMRCEAAGLVGPANATPDLIATTLLGGMTWTSAVNDMFSNIEKRSGAPAAAFGGMVTFEKLLGTAIALPSTQHENIFDSKEKYYPFAPHVEHNVSCVVVGFVGDMKEVEKRGITGLEKVLYKGASGSAGGGAAETLTLHAHLVTLRRSCKAKTAQEVRPQDVKEVYHLDSSSIVANFNLEVWLINDSMEEHPVLPAESVPAPIAHPPSLCSCSEWVVNALVDAGVTHIFGGHGGALVPLVNAIVNNPKVQWVCTRNEANASLMAAAYAKLTGNMGVCVATSGPGASNLTTGLLDALQDQCSMIAITGLKPRGGIGYSEFQDLQQSRMFAAGGLPLSLDVSSPDALVPLLRDAVAKALSLRTVVHLGLPVDVQAAQSPVPLKPFCAADVRAEVELPETHSFVIKNVASELRAASGRGSGRVVIAVGHRAVGAGHEILKLAERINAPVLTRLDAKGCVDESHALVFGVIGVHGKSGLERATKVIETSQLIISIGNHDDTLLLCNRAGLQIRPMITFEPDAMCLRINARYRALYDVVGDIKFTLRRLLAELGPQEADPIVNAPSLMEGWQSELAYSGLDIVTPMDAANLYLAPPAKKAKIELAEDAKRLWADIHRGKWRSSARRTSRFECISQGSQELSHPDCVMKEMSRRMEANDVLCVDVGDVTLWASLSACLTKGQRTLSSERLGTMGYGLCAGIVASLLRAGPDGGRAVVVVGDGGVQMTINELGTAQHLFGSSDKDHSLLIIVLDNAKLGRVAFGFEGALGCDLGPTPDFAAIGKAYGGNGVKVAKAEELPGAMDEAFKSKGIFVLHVLIDPALKADMATFQDKSIAMMDSG</sequence>
<comment type="similarity">
    <text evidence="1 3">Belongs to the TPP enzyme family.</text>
</comment>
<dbReference type="InterPro" id="IPR012000">
    <property type="entry name" value="Thiamin_PyroP_enz_cen_dom"/>
</dbReference>
<evidence type="ECO:0000256" key="1">
    <source>
        <dbReference type="ARBA" id="ARBA00007812"/>
    </source>
</evidence>
<evidence type="ECO:0000259" key="5">
    <source>
        <dbReference type="Pfam" id="PF02775"/>
    </source>
</evidence>
<dbReference type="GO" id="GO:0050660">
    <property type="term" value="F:flavin adenine dinucleotide binding"/>
    <property type="evidence" value="ECO:0007669"/>
    <property type="project" value="TreeGrafter"/>
</dbReference>
<accession>A0A812QM13</accession>
<dbReference type="Pfam" id="PF02776">
    <property type="entry name" value="TPP_enzyme_N"/>
    <property type="match status" value="1"/>
</dbReference>
<dbReference type="Gene3D" id="3.40.50.970">
    <property type="match status" value="2"/>
</dbReference>
<dbReference type="PANTHER" id="PTHR18968:SF13">
    <property type="entry name" value="ACETOLACTATE SYNTHASE CATALYTIC SUBUNIT, MITOCHONDRIAL"/>
    <property type="match status" value="1"/>
</dbReference>
<keyword evidence="2 3" id="KW-0786">Thiamine pyrophosphate</keyword>
<evidence type="ECO:0000259" key="4">
    <source>
        <dbReference type="Pfam" id="PF00205"/>
    </source>
</evidence>
<dbReference type="Gene3D" id="3.40.50.1220">
    <property type="entry name" value="TPP-binding domain"/>
    <property type="match status" value="1"/>
</dbReference>
<dbReference type="Proteomes" id="UP000649617">
    <property type="component" value="Unassembled WGS sequence"/>
</dbReference>
<feature type="domain" description="Thiamine pyrophosphate enzyme TPP-binding" evidence="5">
    <location>
        <begin position="799"/>
        <end position="951"/>
    </location>
</feature>
<gene>
    <name evidence="7" type="primary">ilvB</name>
    <name evidence="7" type="ORF">SPIL2461_LOCUS9672</name>
</gene>
<dbReference type="Pfam" id="PF02775">
    <property type="entry name" value="TPP_enzyme_C"/>
    <property type="match status" value="1"/>
</dbReference>
<comment type="caution">
    <text evidence="7">The sequence shown here is derived from an EMBL/GenBank/DDBJ whole genome shotgun (WGS) entry which is preliminary data.</text>
</comment>
<organism evidence="7 8">
    <name type="scientific">Symbiodinium pilosum</name>
    <name type="common">Dinoflagellate</name>
    <dbReference type="NCBI Taxonomy" id="2952"/>
    <lineage>
        <taxon>Eukaryota</taxon>
        <taxon>Sar</taxon>
        <taxon>Alveolata</taxon>
        <taxon>Dinophyceae</taxon>
        <taxon>Suessiales</taxon>
        <taxon>Symbiodiniaceae</taxon>
        <taxon>Symbiodinium</taxon>
    </lineage>
</organism>
<dbReference type="InterPro" id="IPR012001">
    <property type="entry name" value="Thiamin_PyroP_enz_TPP-bd_dom"/>
</dbReference>
<feature type="domain" description="Thiamine pyrophosphate enzyme central" evidence="4">
    <location>
        <begin position="559"/>
        <end position="685"/>
    </location>
</feature>
<dbReference type="GO" id="GO:0000287">
    <property type="term" value="F:magnesium ion binding"/>
    <property type="evidence" value="ECO:0007669"/>
    <property type="project" value="InterPro"/>
</dbReference>
<evidence type="ECO:0000259" key="6">
    <source>
        <dbReference type="Pfam" id="PF02776"/>
    </source>
</evidence>
<name>A0A812QM13_SYMPI</name>
<dbReference type="InterPro" id="IPR029061">
    <property type="entry name" value="THDP-binding"/>
</dbReference>
<dbReference type="PANTHER" id="PTHR18968">
    <property type="entry name" value="THIAMINE PYROPHOSPHATE ENZYMES"/>
    <property type="match status" value="1"/>
</dbReference>
<feature type="domain" description="Thiamine pyrophosphate enzyme N-terminal TPP-binding" evidence="6">
    <location>
        <begin position="354"/>
        <end position="466"/>
    </location>
</feature>
<proteinExistence type="inferred from homology"/>
<dbReference type="InterPro" id="IPR011766">
    <property type="entry name" value="TPP_enzyme_TPP-bd"/>
</dbReference>
<evidence type="ECO:0000256" key="2">
    <source>
        <dbReference type="ARBA" id="ARBA00023052"/>
    </source>
</evidence>
<dbReference type="GO" id="GO:0030976">
    <property type="term" value="F:thiamine pyrophosphate binding"/>
    <property type="evidence" value="ECO:0007669"/>
    <property type="project" value="InterPro"/>
</dbReference>